<sequence length="388" mass="41669">MIALRKTYLAAPLAALALLVGGGPTHALDLAKISPNLVVFTDRSRSLESRRLVEIPIGQLPLADGRLVAMDPLVQPDRKPFTRPVPTGTYPVSLIRGASEYDRPALLVIRFSGAEVKSFELALIEGQDVGTLKKDEFFGIPVDAGVAAFANSGFAAAQAKRDAAEQEKLGSRYGSYYDTVLSAEMPGTAGNEHVFHRPLDDSDGAAAITQAGWGDGFYPVLFGLDESGKPALAFIDFYVIEDGDGRSDFEKEKDAVLAALTPQQQDDNKSAYQALKSGDETAFAHYISDKRIAPKDYVLESGGSFMLEAIRLDRPVALAAMLKAGADDRLSPYDEILNDTYSAFAQAMNDHAAKAKAEGKTDAKPRSSQLMAVIAELKQRPGGSDQPK</sequence>
<reference evidence="1 2" key="1">
    <citation type="submission" date="2019-06" db="EMBL/GenBank/DDBJ databases">
        <title>Sorghum-associated microbial communities from plants grown in Nebraska, USA.</title>
        <authorList>
            <person name="Schachtman D."/>
        </authorList>
    </citation>
    <scope>NUCLEOTIDE SEQUENCE [LARGE SCALE GENOMIC DNA]</scope>
    <source>
        <strain evidence="1 2">1225</strain>
    </source>
</reference>
<proteinExistence type="predicted"/>
<gene>
    <name evidence="1" type="ORF">FHW37_106231</name>
</gene>
<dbReference type="RefSeq" id="WP_145640563.1">
    <property type="nucleotide sequence ID" value="NZ_VIWP01000006.1"/>
</dbReference>
<dbReference type="EMBL" id="VIWP01000006">
    <property type="protein sequence ID" value="TWF50269.1"/>
    <property type="molecule type" value="Genomic_DNA"/>
</dbReference>
<evidence type="ECO:0000313" key="1">
    <source>
        <dbReference type="EMBL" id="TWF50269.1"/>
    </source>
</evidence>
<dbReference type="Proteomes" id="UP000320653">
    <property type="component" value="Unassembled WGS sequence"/>
</dbReference>
<dbReference type="InterPro" id="IPR025335">
    <property type="entry name" value="DUF4241"/>
</dbReference>
<dbReference type="AlphaFoldDB" id="A0A561QIT7"/>
<accession>A0A561QIT7</accession>
<evidence type="ECO:0000313" key="2">
    <source>
        <dbReference type="Proteomes" id="UP000320653"/>
    </source>
</evidence>
<comment type="caution">
    <text evidence="1">The sequence shown here is derived from an EMBL/GenBank/DDBJ whole genome shotgun (WGS) entry which is preliminary data.</text>
</comment>
<name>A0A561QIT7_9HYPH</name>
<protein>
    <submittedName>
        <fullName evidence="1">Uncharacterized protein DUF4241</fullName>
    </submittedName>
</protein>
<organism evidence="1 2">
    <name type="scientific">Neorhizobium alkalisoli</name>
    <dbReference type="NCBI Taxonomy" id="528178"/>
    <lineage>
        <taxon>Bacteria</taxon>
        <taxon>Pseudomonadati</taxon>
        <taxon>Pseudomonadota</taxon>
        <taxon>Alphaproteobacteria</taxon>
        <taxon>Hyphomicrobiales</taxon>
        <taxon>Rhizobiaceae</taxon>
        <taxon>Rhizobium/Agrobacterium group</taxon>
        <taxon>Neorhizobium</taxon>
    </lineage>
</organism>
<dbReference type="Pfam" id="PF14025">
    <property type="entry name" value="DUF4241"/>
    <property type="match status" value="1"/>
</dbReference>
<keyword evidence="2" id="KW-1185">Reference proteome</keyword>
<dbReference type="OrthoDB" id="9789980at2"/>